<comment type="caution">
    <text evidence="1">The sequence shown here is derived from an EMBL/GenBank/DDBJ whole genome shotgun (WGS) entry which is preliminary data.</text>
</comment>
<evidence type="ECO:0000313" key="2">
    <source>
        <dbReference type="Proteomes" id="UP000886886"/>
    </source>
</evidence>
<dbReference type="AlphaFoldDB" id="A0A9D0ZWT9"/>
<organism evidence="1 2">
    <name type="scientific">Candidatus Limivivens merdigallinarum</name>
    <dbReference type="NCBI Taxonomy" id="2840859"/>
    <lineage>
        <taxon>Bacteria</taxon>
        <taxon>Bacillati</taxon>
        <taxon>Bacillota</taxon>
        <taxon>Clostridia</taxon>
        <taxon>Lachnospirales</taxon>
        <taxon>Lachnospiraceae</taxon>
        <taxon>Lachnospiraceae incertae sedis</taxon>
        <taxon>Candidatus Limivivens</taxon>
    </lineage>
</organism>
<reference evidence="1" key="1">
    <citation type="submission" date="2020-10" db="EMBL/GenBank/DDBJ databases">
        <authorList>
            <person name="Gilroy R."/>
        </authorList>
    </citation>
    <scope>NUCLEOTIDE SEQUENCE</scope>
    <source>
        <strain evidence="1">ChiSjej3B21-11622</strain>
    </source>
</reference>
<gene>
    <name evidence="1" type="ORF">IAB26_06955</name>
</gene>
<evidence type="ECO:0000313" key="1">
    <source>
        <dbReference type="EMBL" id="HIQ96285.1"/>
    </source>
</evidence>
<reference evidence="1" key="2">
    <citation type="journal article" date="2021" name="PeerJ">
        <title>Extensive microbial diversity within the chicken gut microbiome revealed by metagenomics and culture.</title>
        <authorList>
            <person name="Gilroy R."/>
            <person name="Ravi A."/>
            <person name="Getino M."/>
            <person name="Pursley I."/>
            <person name="Horton D.L."/>
            <person name="Alikhan N.F."/>
            <person name="Baker D."/>
            <person name="Gharbi K."/>
            <person name="Hall N."/>
            <person name="Watson M."/>
            <person name="Adriaenssens E.M."/>
            <person name="Foster-Nyarko E."/>
            <person name="Jarju S."/>
            <person name="Secka A."/>
            <person name="Antonio M."/>
            <person name="Oren A."/>
            <person name="Chaudhuri R.R."/>
            <person name="La Ragione R."/>
            <person name="Hildebrand F."/>
            <person name="Pallen M.J."/>
        </authorList>
    </citation>
    <scope>NUCLEOTIDE SEQUENCE</scope>
    <source>
        <strain evidence="1">ChiSjej3B21-11622</strain>
    </source>
</reference>
<proteinExistence type="predicted"/>
<dbReference type="EMBL" id="DVFT01000100">
    <property type="protein sequence ID" value="HIQ96285.1"/>
    <property type="molecule type" value="Genomic_DNA"/>
</dbReference>
<protein>
    <submittedName>
        <fullName evidence="1">Uncharacterized protein</fullName>
    </submittedName>
</protein>
<name>A0A9D0ZWT9_9FIRM</name>
<dbReference type="Proteomes" id="UP000886886">
    <property type="component" value="Unassembled WGS sequence"/>
</dbReference>
<sequence>MTYRNELAAVVEECLRRGCRERKQTPECYERFRERHGIRSRRELDGVLFEKMYGREPDRSELQRMRFWRLSQHLPKSREEGILLGKALELSGEELEWFLREQLCFRSLQPEVYVAEVLPILFREYLCGISRERLALLQIDYGMQEHFRRHIFYADAIDCISGNDRMRKIQYREHLYSKNFSGEMKLYFQKDAVLSREKVMRLLILLLMPDVDASVLDGWLKKLGYAPLNPQRVWNGYVDEAVLRVLGICDARKTGERKKDKDMMKKVLADYDRLVQNRLEKEEKRELQRLLRNLRFMKFRSFGEEQYGKENQR</sequence>
<accession>A0A9D0ZWT9</accession>